<dbReference type="EMBL" id="KQ435742">
    <property type="protein sequence ID" value="KOX76731.1"/>
    <property type="molecule type" value="Genomic_DNA"/>
</dbReference>
<dbReference type="GO" id="GO:0003714">
    <property type="term" value="F:transcription corepressor activity"/>
    <property type="evidence" value="ECO:0007669"/>
    <property type="project" value="TreeGrafter"/>
</dbReference>
<dbReference type="InterPro" id="IPR009146">
    <property type="entry name" value="Groucho_enhance"/>
</dbReference>
<gene>
    <name evidence="6" type="ORF">WN51_11088</name>
</gene>
<dbReference type="PANTHER" id="PTHR10814">
    <property type="entry name" value="TRANSDUCIN-LIKE ENHANCER PROTEIN"/>
    <property type="match status" value="1"/>
</dbReference>
<evidence type="ECO:0000313" key="6">
    <source>
        <dbReference type="EMBL" id="KOX76731.1"/>
    </source>
</evidence>
<feature type="domain" description="Groucho/TLE N-terminal Q-rich" evidence="5">
    <location>
        <begin position="484"/>
        <end position="536"/>
    </location>
</feature>
<evidence type="ECO:0000256" key="1">
    <source>
        <dbReference type="ARBA" id="ARBA00004123"/>
    </source>
</evidence>
<feature type="region of interest" description="Disordered" evidence="4">
    <location>
        <begin position="605"/>
        <end position="675"/>
    </location>
</feature>
<evidence type="ECO:0000313" key="7">
    <source>
        <dbReference type="Proteomes" id="UP000053105"/>
    </source>
</evidence>
<evidence type="ECO:0000256" key="2">
    <source>
        <dbReference type="ARBA" id="ARBA00005969"/>
    </source>
</evidence>
<organism evidence="6 7">
    <name type="scientific">Melipona quadrifasciata</name>
    <dbReference type="NCBI Taxonomy" id="166423"/>
    <lineage>
        <taxon>Eukaryota</taxon>
        <taxon>Metazoa</taxon>
        <taxon>Ecdysozoa</taxon>
        <taxon>Arthropoda</taxon>
        <taxon>Hexapoda</taxon>
        <taxon>Insecta</taxon>
        <taxon>Pterygota</taxon>
        <taxon>Neoptera</taxon>
        <taxon>Endopterygota</taxon>
        <taxon>Hymenoptera</taxon>
        <taxon>Apocrita</taxon>
        <taxon>Aculeata</taxon>
        <taxon>Apoidea</taxon>
        <taxon>Anthophila</taxon>
        <taxon>Apidae</taxon>
        <taxon>Melipona</taxon>
    </lineage>
</organism>
<evidence type="ECO:0000256" key="3">
    <source>
        <dbReference type="ARBA" id="ARBA00023242"/>
    </source>
</evidence>
<dbReference type="STRING" id="166423.A0A0N0BHT2"/>
<name>A0A0N0BHT2_9HYME</name>
<sequence length="771" mass="86112">MMQNKELRITFNPEFACIAVINSAVFYYLHIKYTGVKRERVSQRVEVDCLPETILVWETCKDKGYVVLMERMAVEVQVVALNTHVGGNILQFLCAFPDLLRTIDSRGSLQRSNMAIHCEEMELNSDFEGGAASVYEAEEPVDIDLVLPGGMGLIKDAFMALHPSLALQALPLPLRQPSRSSFIPGCPPLLAFLSSGGGGSGGAAGGLKFTVADTCERIKEEFNFIQQQNHSQLPNRDLADLTNHKQKKYPMYKDNSSRPRLIESKRKPGDLESGDSIWRFYTSGDLDSRVLEFESGDFRCRVWRFLVSRDPGFKKCSTDAKGRQILYRYRSNLKDKCFVPPWQRVVSSQATMRLERSQEGDPISKNGAARVAFHLLLAVACIIIYYEMSYGLNVEMHKQLGAKGDYSNGESEGFIFSSINCCRTWSVRRFVSTIKLLKERDAVQIVVWSTKNEMIQLRGSEIHYVFAKLCRSAVSENKRLFLHSTEIAKRLNAIIVQLLPFLAQEHQQQVANAVERAKQVTMSELNAIIGQQQQQGLQQLLQQIHAQQLPHGAVVGGLPPAGLLGFAGAAAAAAAAGVPPHLAPPPHPAAAAAVQAQAQALLKPSDLQQHRSAAETPEDRKPIALTDERLRRSVSPPEKFRSRTPDLESDPKRRKEEKLGHIHSSRKTTPPVRFVSLNGPEEELFRLGNEDDFFAIKFYRYANTVQKMSFNYSPITGKHQNTKNPRNPAEKKLQIVSTDFDGGIRAEGAVSAGNRTAVVARYNNNMHNQRQ</sequence>
<dbReference type="Proteomes" id="UP000053105">
    <property type="component" value="Unassembled WGS sequence"/>
</dbReference>
<comment type="subcellular location">
    <subcellularLocation>
        <location evidence="1">Nucleus</location>
    </subcellularLocation>
</comment>
<dbReference type="GO" id="GO:0090090">
    <property type="term" value="P:negative regulation of canonical Wnt signaling pathway"/>
    <property type="evidence" value="ECO:0007669"/>
    <property type="project" value="TreeGrafter"/>
</dbReference>
<accession>A0A0N0BHT2</accession>
<reference evidence="6 7" key="1">
    <citation type="submission" date="2015-07" db="EMBL/GenBank/DDBJ databases">
        <title>The genome of Melipona quadrifasciata.</title>
        <authorList>
            <person name="Pan H."/>
            <person name="Kapheim K."/>
        </authorList>
    </citation>
    <scope>NUCLEOTIDE SEQUENCE [LARGE SCALE GENOMIC DNA]</scope>
    <source>
        <strain evidence="6">0111107301</strain>
        <tissue evidence="6">Whole body</tissue>
    </source>
</reference>
<comment type="similarity">
    <text evidence="2">Belongs to the WD repeat Groucho/TLE family.</text>
</comment>
<feature type="compositionally biased region" description="Basic and acidic residues" evidence="4">
    <location>
        <begin position="255"/>
        <end position="270"/>
    </location>
</feature>
<feature type="region of interest" description="Disordered" evidence="4">
    <location>
        <begin position="249"/>
        <end position="270"/>
    </location>
</feature>
<dbReference type="GO" id="GO:0005634">
    <property type="term" value="C:nucleus"/>
    <property type="evidence" value="ECO:0007669"/>
    <property type="project" value="UniProtKB-SubCell"/>
</dbReference>
<proteinExistence type="inferred from homology"/>
<dbReference type="PANTHER" id="PTHR10814:SF21">
    <property type="entry name" value="PROTEIN GROUCHO"/>
    <property type="match status" value="1"/>
</dbReference>
<evidence type="ECO:0000259" key="5">
    <source>
        <dbReference type="Pfam" id="PF03920"/>
    </source>
</evidence>
<dbReference type="InterPro" id="IPR005617">
    <property type="entry name" value="Groucho/TLE_N"/>
</dbReference>
<dbReference type="OrthoDB" id="2624652at2759"/>
<keyword evidence="7" id="KW-1185">Reference proteome</keyword>
<feature type="compositionally biased region" description="Basic and acidic residues" evidence="4">
    <location>
        <begin position="608"/>
        <end position="631"/>
    </location>
</feature>
<dbReference type="Pfam" id="PF03920">
    <property type="entry name" value="TLE_N"/>
    <property type="match status" value="2"/>
</dbReference>
<keyword evidence="3" id="KW-0539">Nucleus</keyword>
<feature type="domain" description="Groucho/TLE N-terminal Q-rich" evidence="5">
    <location>
        <begin position="207"/>
        <end position="256"/>
    </location>
</feature>
<dbReference type="GO" id="GO:0005667">
    <property type="term" value="C:transcription regulator complex"/>
    <property type="evidence" value="ECO:0007669"/>
    <property type="project" value="TreeGrafter"/>
</dbReference>
<dbReference type="AlphaFoldDB" id="A0A0N0BHT2"/>
<protein>
    <submittedName>
        <fullName evidence="6">Protein groucho</fullName>
    </submittedName>
</protein>
<feature type="compositionally biased region" description="Basic and acidic residues" evidence="4">
    <location>
        <begin position="638"/>
        <end position="660"/>
    </location>
</feature>
<evidence type="ECO:0000256" key="4">
    <source>
        <dbReference type="SAM" id="MobiDB-lite"/>
    </source>
</evidence>